<keyword evidence="3" id="KW-1185">Reference proteome</keyword>
<dbReference type="RefSeq" id="WP_113977713.1">
    <property type="nucleotide sequence ID" value="NZ_QMEY01000001.1"/>
</dbReference>
<protein>
    <recommendedName>
        <fullName evidence="4">Band 7 domain-containing protein</fullName>
    </recommendedName>
</protein>
<name>A0A366M559_9ACTN</name>
<comment type="caution">
    <text evidence="2">The sequence shown here is derived from an EMBL/GenBank/DDBJ whole genome shotgun (WGS) entry which is preliminary data.</text>
</comment>
<dbReference type="Proteomes" id="UP000253303">
    <property type="component" value="Unassembled WGS sequence"/>
</dbReference>
<organism evidence="2 3">
    <name type="scientific">Spongiactinospora rosea</name>
    <dbReference type="NCBI Taxonomy" id="2248750"/>
    <lineage>
        <taxon>Bacteria</taxon>
        <taxon>Bacillati</taxon>
        <taxon>Actinomycetota</taxon>
        <taxon>Actinomycetes</taxon>
        <taxon>Streptosporangiales</taxon>
        <taxon>Streptosporangiaceae</taxon>
        <taxon>Spongiactinospora</taxon>
    </lineage>
</organism>
<feature type="compositionally biased region" description="Low complexity" evidence="1">
    <location>
        <begin position="460"/>
        <end position="469"/>
    </location>
</feature>
<sequence>MTFVQMVVLLAVLGSGGLAAYLAGRWIVPEGHVGVVRQIRGPAHGDPRFRRVTPYRARGIHAATLPAGRTAWLMPGFCTVEFVPWVRIPEGRIGLVTALEGSRRPAERPFGMPVACDDFQDGVAFLRGGGEQGRQVATLPGGASYRINTLLFEIETVPRTYVPPGTVGLVLADAGLPCPPGMPFARHVACDDFQDGAAFLRGGGQRGRQPAILAGGAHYDINRALFEVITTDDADMLNDQAAARQLREIAIPARHVGVVITSAGAEPGAGEPVGPLVEGHDGYRLPWVFLERGGRRGVQRETLPQGSVHPLNPWFAAVLPVPVHPLTVRWGPGAGDLVLPPIDLAMAGGGLVRPRLAMTLRVPPEAAPGVVAEFGGLREADRDCLGGLLEDPLTIRRFAAGVLGPVVAECFADVVAEATVGLVEALEYRIGAALRTWGVEAIRMDFAGFEVVRYGRAVPAGSSSASPGSFGQGTGLPAVDDDRVQDQYVNGDDDQ</sequence>
<feature type="region of interest" description="Disordered" evidence="1">
    <location>
        <begin position="460"/>
        <end position="495"/>
    </location>
</feature>
<dbReference type="OrthoDB" id="501008at2"/>
<evidence type="ECO:0000256" key="1">
    <source>
        <dbReference type="SAM" id="MobiDB-lite"/>
    </source>
</evidence>
<proteinExistence type="predicted"/>
<dbReference type="EMBL" id="QMEY01000001">
    <property type="protein sequence ID" value="RBQ21325.1"/>
    <property type="molecule type" value="Genomic_DNA"/>
</dbReference>
<accession>A0A366M559</accession>
<evidence type="ECO:0000313" key="2">
    <source>
        <dbReference type="EMBL" id="RBQ21325.1"/>
    </source>
</evidence>
<gene>
    <name evidence="2" type="ORF">DP939_00960</name>
</gene>
<evidence type="ECO:0000313" key="3">
    <source>
        <dbReference type="Proteomes" id="UP000253303"/>
    </source>
</evidence>
<evidence type="ECO:0008006" key="4">
    <source>
        <dbReference type="Google" id="ProtNLM"/>
    </source>
</evidence>
<dbReference type="AlphaFoldDB" id="A0A366M559"/>
<reference evidence="2 3" key="1">
    <citation type="submission" date="2018-06" db="EMBL/GenBank/DDBJ databases">
        <title>Sphaerisporangium craniellae sp. nov., isolated from a marine sponge in the South China Sea.</title>
        <authorList>
            <person name="Li L."/>
        </authorList>
    </citation>
    <scope>NUCLEOTIDE SEQUENCE [LARGE SCALE GENOMIC DNA]</scope>
    <source>
        <strain evidence="2 3">LHW63015</strain>
    </source>
</reference>